<dbReference type="KEGG" id="rama:IDM48_09895"/>
<accession>A0A7H2BJ10</accession>
<keyword evidence="1 8" id="KW-0963">Cytoplasm</keyword>
<dbReference type="GO" id="GO:0004642">
    <property type="term" value="F:phosphoribosylformylglycinamidine synthase activity"/>
    <property type="evidence" value="ECO:0007669"/>
    <property type="project" value="UniProtKB-UniRule"/>
</dbReference>
<dbReference type="PROSITE" id="PS51273">
    <property type="entry name" value="GATASE_TYPE_1"/>
    <property type="match status" value="1"/>
</dbReference>
<feature type="active site" description="Nucleophile" evidence="8">
    <location>
        <position position="114"/>
    </location>
</feature>
<keyword evidence="2 8" id="KW-0436">Ligase</keyword>
<dbReference type="GO" id="GO:0004359">
    <property type="term" value="F:glutaminase activity"/>
    <property type="evidence" value="ECO:0007669"/>
    <property type="project" value="UniProtKB-EC"/>
</dbReference>
<comment type="function">
    <text evidence="8">Part of the phosphoribosylformylglycinamidine synthase complex involved in the purines biosynthetic pathway. Catalyzes the ATP-dependent conversion of formylglycinamide ribonucleotide (FGAR) and glutamine to yield formylglycinamidine ribonucleotide (FGAM) and glutamate. The FGAM synthase complex is composed of three subunits. PurQ produces an ammonia molecule by converting glutamine to glutamate. PurL transfers the ammonia molecule to FGAR to form FGAM in an ATP-dependent manner. PurS interacts with PurQ and PurL and is thought to assist in the transfer of the ammonia molecule from PurQ to PurL.</text>
</comment>
<dbReference type="Pfam" id="PF13507">
    <property type="entry name" value="GATase_5"/>
    <property type="match status" value="1"/>
</dbReference>
<dbReference type="InterPro" id="IPR010075">
    <property type="entry name" value="PRibForGlyAmidine_synth_PurQ"/>
</dbReference>
<keyword evidence="6 8" id="KW-0067">ATP-binding</keyword>
<dbReference type="Gene3D" id="3.40.50.880">
    <property type="match status" value="1"/>
</dbReference>
<reference evidence="9 10" key="1">
    <citation type="submission" date="2020-09" db="EMBL/GenBank/DDBJ databases">
        <title>Investigation of environmental microbe.</title>
        <authorList>
            <person name="Ou Y."/>
            <person name="Kang Q."/>
        </authorList>
    </citation>
    <scope>NUCLEOTIDE SEQUENCE [LARGE SCALE GENOMIC DNA]</scope>
    <source>
        <strain evidence="9 10">KJZ-9</strain>
    </source>
</reference>
<protein>
    <recommendedName>
        <fullName evidence="8">Phosphoribosylformylglycinamidine synthase subunit PurQ</fullName>
        <shortName evidence="8">FGAM synthase</shortName>
        <ecNumber evidence="8">6.3.5.3</ecNumber>
    </recommendedName>
    <alternativeName>
        <fullName evidence="8">Formylglycinamide ribonucleotide amidotransferase subunit I</fullName>
        <shortName evidence="8">FGAR amidotransferase I</shortName>
        <shortName evidence="8">FGAR-AT I</shortName>
    </alternativeName>
    <alternativeName>
        <fullName evidence="8">Glutaminase PurQ</fullName>
        <ecNumber evidence="8">3.5.1.2</ecNumber>
    </alternativeName>
    <alternativeName>
        <fullName evidence="8">Phosphoribosylformylglycinamidine synthase subunit I</fullName>
    </alternativeName>
</protein>
<dbReference type="NCBIfam" id="NF002957">
    <property type="entry name" value="PRK03619.1"/>
    <property type="match status" value="1"/>
</dbReference>
<evidence type="ECO:0000256" key="3">
    <source>
        <dbReference type="ARBA" id="ARBA00022741"/>
    </source>
</evidence>
<keyword evidence="5 8" id="KW-0378">Hydrolase</keyword>
<dbReference type="GO" id="GO:0005524">
    <property type="term" value="F:ATP binding"/>
    <property type="evidence" value="ECO:0007669"/>
    <property type="project" value="UniProtKB-KW"/>
</dbReference>
<dbReference type="PANTHER" id="PTHR47552:SF1">
    <property type="entry name" value="PHOSPHORIBOSYLFORMYLGLYCINAMIDINE SYNTHASE SUBUNIT PURQ"/>
    <property type="match status" value="1"/>
</dbReference>
<keyword evidence="4 8" id="KW-0658">Purine biosynthesis</keyword>
<dbReference type="EC" id="6.3.5.3" evidence="8"/>
<dbReference type="GO" id="GO:0005737">
    <property type="term" value="C:cytoplasm"/>
    <property type="evidence" value="ECO:0007669"/>
    <property type="project" value="UniProtKB-SubCell"/>
</dbReference>
<dbReference type="AlphaFoldDB" id="A0A7H2BJ10"/>
<dbReference type="HAMAP" id="MF_00421">
    <property type="entry name" value="PurQ"/>
    <property type="match status" value="1"/>
</dbReference>
<comment type="subcellular location">
    <subcellularLocation>
        <location evidence="8">Cytoplasm</location>
    </subcellularLocation>
</comment>
<dbReference type="InterPro" id="IPR029062">
    <property type="entry name" value="Class_I_gatase-like"/>
</dbReference>
<dbReference type="SMART" id="SM01211">
    <property type="entry name" value="GATase_5"/>
    <property type="match status" value="1"/>
</dbReference>
<dbReference type="PANTHER" id="PTHR47552">
    <property type="entry name" value="PHOSPHORIBOSYLFORMYLGLYCINAMIDINE SYNTHASE SUBUNIT PURQ"/>
    <property type="match status" value="1"/>
</dbReference>
<dbReference type="PIRSF" id="PIRSF001586">
    <property type="entry name" value="FGAM_synth_I"/>
    <property type="match status" value="1"/>
</dbReference>
<evidence type="ECO:0000256" key="4">
    <source>
        <dbReference type="ARBA" id="ARBA00022755"/>
    </source>
</evidence>
<dbReference type="RefSeq" id="WP_068168545.1">
    <property type="nucleotide sequence ID" value="NZ_BAAAHX010000010.1"/>
</dbReference>
<evidence type="ECO:0000256" key="2">
    <source>
        <dbReference type="ARBA" id="ARBA00022598"/>
    </source>
</evidence>
<evidence type="ECO:0000256" key="5">
    <source>
        <dbReference type="ARBA" id="ARBA00022801"/>
    </source>
</evidence>
<dbReference type="EC" id="3.5.1.2" evidence="8"/>
<comment type="catalytic activity">
    <reaction evidence="8">
        <text>N(2)-formyl-N(1)-(5-phospho-beta-D-ribosyl)glycinamide + L-glutamine + ATP + H2O = 2-formamido-N(1)-(5-O-phospho-beta-D-ribosyl)acetamidine + L-glutamate + ADP + phosphate + H(+)</text>
        <dbReference type="Rhea" id="RHEA:17129"/>
        <dbReference type="ChEBI" id="CHEBI:15377"/>
        <dbReference type="ChEBI" id="CHEBI:15378"/>
        <dbReference type="ChEBI" id="CHEBI:29985"/>
        <dbReference type="ChEBI" id="CHEBI:30616"/>
        <dbReference type="ChEBI" id="CHEBI:43474"/>
        <dbReference type="ChEBI" id="CHEBI:58359"/>
        <dbReference type="ChEBI" id="CHEBI:147286"/>
        <dbReference type="ChEBI" id="CHEBI:147287"/>
        <dbReference type="ChEBI" id="CHEBI:456216"/>
        <dbReference type="EC" id="6.3.5.3"/>
    </reaction>
</comment>
<evidence type="ECO:0000313" key="9">
    <source>
        <dbReference type="EMBL" id="QNV39656.1"/>
    </source>
</evidence>
<keyword evidence="3 8" id="KW-0547">Nucleotide-binding</keyword>
<sequence length="265" mass="28286">MAESLSATEVPLVGDFSQTPSNDSLKDVRVGVITFPGTLDDRDASRAVRAAGGTAVELWHDDADLKNVDAVIIPGGFSYGDYLRAGAIAAKAAVMSKVIDAAQSDNALPVLGICNGFQILTESHLLPGSMIKNDHRKFICRDQILRIDNNETPWTSEFEKGQEIVVPLKNQDGQYVAEQKVLDALEAENRVVFRYVGFNPNGSRNDIAGITNARGNVVGLMPHPEHAIEAGFGPSSSGFGDVDLRGGADGLGIFTSALHNIINVK</sequence>
<evidence type="ECO:0000313" key="10">
    <source>
        <dbReference type="Proteomes" id="UP000516421"/>
    </source>
</evidence>
<comment type="catalytic activity">
    <reaction evidence="8">
        <text>L-glutamine + H2O = L-glutamate + NH4(+)</text>
        <dbReference type="Rhea" id="RHEA:15889"/>
        <dbReference type="ChEBI" id="CHEBI:15377"/>
        <dbReference type="ChEBI" id="CHEBI:28938"/>
        <dbReference type="ChEBI" id="CHEBI:29985"/>
        <dbReference type="ChEBI" id="CHEBI:58359"/>
        <dbReference type="EC" id="3.5.1.2"/>
    </reaction>
</comment>
<evidence type="ECO:0000256" key="8">
    <source>
        <dbReference type="HAMAP-Rule" id="MF_00421"/>
    </source>
</evidence>
<evidence type="ECO:0000256" key="1">
    <source>
        <dbReference type="ARBA" id="ARBA00022490"/>
    </source>
</evidence>
<evidence type="ECO:0000256" key="6">
    <source>
        <dbReference type="ARBA" id="ARBA00022840"/>
    </source>
</evidence>
<keyword evidence="7 8" id="KW-0315">Glutamine amidotransferase</keyword>
<evidence type="ECO:0000256" key="7">
    <source>
        <dbReference type="ARBA" id="ARBA00022962"/>
    </source>
</evidence>
<gene>
    <name evidence="8 9" type="primary">purQ</name>
    <name evidence="9" type="ORF">IDM48_09895</name>
</gene>
<feature type="active site" evidence="8">
    <location>
        <position position="223"/>
    </location>
</feature>
<proteinExistence type="inferred from homology"/>
<dbReference type="NCBIfam" id="TIGR01737">
    <property type="entry name" value="FGAM_synth_I"/>
    <property type="match status" value="1"/>
</dbReference>
<dbReference type="EMBL" id="CP061538">
    <property type="protein sequence ID" value="QNV39656.1"/>
    <property type="molecule type" value="Genomic_DNA"/>
</dbReference>
<dbReference type="UniPathway" id="UPA00074">
    <property type="reaction ID" value="UER00128"/>
</dbReference>
<comment type="pathway">
    <text evidence="8">Purine metabolism; IMP biosynthesis via de novo pathway; 5-amino-1-(5-phospho-D-ribosyl)imidazole from N(2)-formyl-N(1)-(5-phospho-D-ribosyl)glycinamide: step 1/2.</text>
</comment>
<dbReference type="GO" id="GO:0006189">
    <property type="term" value="P:'de novo' IMP biosynthetic process"/>
    <property type="evidence" value="ECO:0007669"/>
    <property type="project" value="UniProtKB-UniRule"/>
</dbReference>
<dbReference type="SUPFAM" id="SSF52317">
    <property type="entry name" value="Class I glutamine amidotransferase-like"/>
    <property type="match status" value="1"/>
</dbReference>
<name>A0A7H2BJ10_9MICC</name>
<feature type="active site" evidence="8">
    <location>
        <position position="225"/>
    </location>
</feature>
<comment type="subunit">
    <text evidence="8">Part of the FGAM synthase complex composed of 1 PurL, 1 PurQ and 2 PurS subunits.</text>
</comment>
<organism evidence="9 10">
    <name type="scientific">Rothia amarae</name>
    <dbReference type="NCBI Taxonomy" id="169480"/>
    <lineage>
        <taxon>Bacteria</taxon>
        <taxon>Bacillati</taxon>
        <taxon>Actinomycetota</taxon>
        <taxon>Actinomycetes</taxon>
        <taxon>Micrococcales</taxon>
        <taxon>Micrococcaceae</taxon>
        <taxon>Rothia</taxon>
    </lineage>
</organism>
<dbReference type="Proteomes" id="UP000516421">
    <property type="component" value="Chromosome"/>
</dbReference>
<keyword evidence="10" id="KW-1185">Reference proteome</keyword>